<evidence type="ECO:0000256" key="2">
    <source>
        <dbReference type="ARBA" id="ARBA00022741"/>
    </source>
</evidence>
<reference evidence="6 7" key="1">
    <citation type="journal article" date="2016" name="Nat. Commun.">
        <title>Thousands of microbial genomes shed light on interconnected biogeochemical processes in an aquifer system.</title>
        <authorList>
            <person name="Anantharaman K."/>
            <person name="Brown C.T."/>
            <person name="Hug L.A."/>
            <person name="Sharon I."/>
            <person name="Castelle C.J."/>
            <person name="Probst A.J."/>
            <person name="Thomas B.C."/>
            <person name="Singh A."/>
            <person name="Wilkins M.J."/>
            <person name="Karaoz U."/>
            <person name="Brodie E.L."/>
            <person name="Williams K.H."/>
            <person name="Hubbard S.S."/>
            <person name="Banfield J.F."/>
        </authorList>
    </citation>
    <scope>NUCLEOTIDE SEQUENCE [LARGE SCALE GENOMIC DNA]</scope>
</reference>
<evidence type="ECO:0000256" key="3">
    <source>
        <dbReference type="ARBA" id="ARBA00022840"/>
    </source>
</evidence>
<organism evidence="6 7">
    <name type="scientific">Candidatus Woesebacteria bacterium RBG_16_39_8b</name>
    <dbReference type="NCBI Taxonomy" id="1802482"/>
    <lineage>
        <taxon>Bacteria</taxon>
        <taxon>Candidatus Woeseibacteriota</taxon>
    </lineage>
</organism>
<feature type="domain" description="Type II secretion system protein GspE N-terminal" evidence="5">
    <location>
        <begin position="67"/>
        <end position="155"/>
    </location>
</feature>
<feature type="domain" description="Bacterial type II secretion system protein E" evidence="4">
    <location>
        <begin position="187"/>
        <end position="286"/>
    </location>
</feature>
<dbReference type="Pfam" id="PF05157">
    <property type="entry name" value="MshEN"/>
    <property type="match status" value="1"/>
</dbReference>
<dbReference type="PANTHER" id="PTHR30258:SF2">
    <property type="entry name" value="COMG OPERON PROTEIN 1"/>
    <property type="match status" value="1"/>
</dbReference>
<evidence type="ECO:0000256" key="1">
    <source>
        <dbReference type="ARBA" id="ARBA00006611"/>
    </source>
</evidence>
<dbReference type="InterPro" id="IPR027417">
    <property type="entry name" value="P-loop_NTPase"/>
</dbReference>
<dbReference type="InterPro" id="IPR037257">
    <property type="entry name" value="T2SS_E_N_sf"/>
</dbReference>
<comment type="caution">
    <text evidence="6">The sequence shown here is derived from an EMBL/GenBank/DDBJ whole genome shotgun (WGS) entry which is preliminary data.</text>
</comment>
<accession>A0A1F7X9K5</accession>
<dbReference type="GO" id="GO:0016887">
    <property type="term" value="F:ATP hydrolysis activity"/>
    <property type="evidence" value="ECO:0007669"/>
    <property type="project" value="TreeGrafter"/>
</dbReference>
<dbReference type="Proteomes" id="UP000179013">
    <property type="component" value="Unassembled WGS sequence"/>
</dbReference>
<dbReference type="InterPro" id="IPR007831">
    <property type="entry name" value="T2SS_GspE_N"/>
</dbReference>
<protein>
    <recommendedName>
        <fullName evidence="8">Type II secretion system protein GspE N-terminal domain-containing protein</fullName>
    </recommendedName>
</protein>
<proteinExistence type="inferred from homology"/>
<evidence type="ECO:0008006" key="8">
    <source>
        <dbReference type="Google" id="ProtNLM"/>
    </source>
</evidence>
<dbReference type="Gene3D" id="3.30.450.90">
    <property type="match status" value="1"/>
</dbReference>
<dbReference type="AlphaFoldDB" id="A0A1F7X9K5"/>
<dbReference type="GO" id="GO:0005524">
    <property type="term" value="F:ATP binding"/>
    <property type="evidence" value="ECO:0007669"/>
    <property type="project" value="UniProtKB-KW"/>
</dbReference>
<name>A0A1F7X9K5_9BACT</name>
<dbReference type="SUPFAM" id="SSF52540">
    <property type="entry name" value="P-loop containing nucleoside triphosphate hydrolases"/>
    <property type="match status" value="1"/>
</dbReference>
<sequence>MPAQVTNKNGDSKSLADILMRLGALDKTRADQVKLAEIQSGKTQEEIVLSQNLVAENFLVQAKAELYNIPYVDLDTTPSSPEAMATLPQEVAERFKVFPISVDKTAKAMNLAMGDPLDLTAIEFVEQKTGMRVKPYAAESTKIDEYTSTRYATSLSQEVTEALKEVAPDVDTLSLMESKQTGFIREEKVAEIVSRILDFAVRSRASDVHIEPQEKSTRVRYRIDGILQEKLTVPRALHDALVSRIKILAGMKIDEKRIPQDGRFNFKEADEDTDLRVSSLPLRGEKKLS</sequence>
<keyword evidence="2" id="KW-0547">Nucleotide-binding</keyword>
<keyword evidence="3" id="KW-0067">ATP-binding</keyword>
<evidence type="ECO:0000313" key="6">
    <source>
        <dbReference type="EMBL" id="OGM11048.1"/>
    </source>
</evidence>
<dbReference type="PANTHER" id="PTHR30258">
    <property type="entry name" value="TYPE II SECRETION SYSTEM PROTEIN GSPE-RELATED"/>
    <property type="match status" value="1"/>
</dbReference>
<dbReference type="SUPFAM" id="SSF160246">
    <property type="entry name" value="EspE N-terminal domain-like"/>
    <property type="match status" value="1"/>
</dbReference>
<dbReference type="InterPro" id="IPR001482">
    <property type="entry name" value="T2SS/T4SS_dom"/>
</dbReference>
<evidence type="ECO:0000313" key="7">
    <source>
        <dbReference type="Proteomes" id="UP000179013"/>
    </source>
</evidence>
<evidence type="ECO:0000259" key="4">
    <source>
        <dbReference type="Pfam" id="PF00437"/>
    </source>
</evidence>
<dbReference type="EMBL" id="MGFU01000067">
    <property type="protein sequence ID" value="OGM11048.1"/>
    <property type="molecule type" value="Genomic_DNA"/>
</dbReference>
<evidence type="ECO:0000259" key="5">
    <source>
        <dbReference type="Pfam" id="PF05157"/>
    </source>
</evidence>
<dbReference type="Pfam" id="PF00437">
    <property type="entry name" value="T2SSE"/>
    <property type="match status" value="1"/>
</dbReference>
<comment type="similarity">
    <text evidence="1">Belongs to the GSP E family.</text>
</comment>
<dbReference type="GO" id="GO:0005886">
    <property type="term" value="C:plasma membrane"/>
    <property type="evidence" value="ECO:0007669"/>
    <property type="project" value="TreeGrafter"/>
</dbReference>
<gene>
    <name evidence="6" type="ORF">A2V80_02525</name>
</gene>
<dbReference type="Gene3D" id="3.30.300.160">
    <property type="entry name" value="Type II secretion system, protein E, N-terminal domain"/>
    <property type="match status" value="1"/>
</dbReference>